<keyword evidence="1" id="KW-1133">Transmembrane helix</keyword>
<keyword evidence="3" id="KW-1185">Reference proteome</keyword>
<name>A0ABQ4SV03_9HYPH</name>
<dbReference type="Proteomes" id="UP001055102">
    <property type="component" value="Unassembled WGS sequence"/>
</dbReference>
<reference evidence="2" key="2">
    <citation type="submission" date="2021-08" db="EMBL/GenBank/DDBJ databases">
        <authorList>
            <person name="Tani A."/>
            <person name="Ola A."/>
            <person name="Ogura Y."/>
            <person name="Katsura K."/>
            <person name="Hayashi T."/>
        </authorList>
    </citation>
    <scope>NUCLEOTIDE SEQUENCE</scope>
    <source>
        <strain evidence="2">LMG 23639</strain>
    </source>
</reference>
<dbReference type="InterPro" id="IPR009935">
    <property type="entry name" value="DUF1467"/>
</dbReference>
<feature type="transmembrane region" description="Helical" evidence="1">
    <location>
        <begin position="38"/>
        <end position="55"/>
    </location>
</feature>
<evidence type="ECO:0000313" key="3">
    <source>
        <dbReference type="Proteomes" id="UP001055102"/>
    </source>
</evidence>
<protein>
    <recommendedName>
        <fullName evidence="4">DUF1467 domain-containing protein</fullName>
    </recommendedName>
</protein>
<comment type="caution">
    <text evidence="2">The sequence shown here is derived from an EMBL/GenBank/DDBJ whole genome shotgun (WGS) entry which is preliminary data.</text>
</comment>
<organism evidence="2 3">
    <name type="scientific">Methylobacterium jeotgali</name>
    <dbReference type="NCBI Taxonomy" id="381630"/>
    <lineage>
        <taxon>Bacteria</taxon>
        <taxon>Pseudomonadati</taxon>
        <taxon>Pseudomonadota</taxon>
        <taxon>Alphaproteobacteria</taxon>
        <taxon>Hyphomicrobiales</taxon>
        <taxon>Methylobacteriaceae</taxon>
        <taxon>Methylobacterium</taxon>
    </lineage>
</organism>
<proteinExistence type="predicted"/>
<feature type="transmembrane region" description="Helical" evidence="1">
    <location>
        <begin position="12"/>
        <end position="32"/>
    </location>
</feature>
<keyword evidence="1" id="KW-0472">Membrane</keyword>
<gene>
    <name evidence="2" type="ORF">AOPFMNJM_2358</name>
</gene>
<dbReference type="EMBL" id="BPQR01000039">
    <property type="protein sequence ID" value="GJE07034.1"/>
    <property type="molecule type" value="Genomic_DNA"/>
</dbReference>
<evidence type="ECO:0000313" key="2">
    <source>
        <dbReference type="EMBL" id="GJE07034.1"/>
    </source>
</evidence>
<accession>A0ABQ4SV03</accession>
<keyword evidence="1" id="KW-0812">Transmembrane</keyword>
<reference evidence="2" key="1">
    <citation type="journal article" date="2021" name="Front. Microbiol.">
        <title>Comprehensive Comparative Genomics and Phenotyping of Methylobacterium Species.</title>
        <authorList>
            <person name="Alessa O."/>
            <person name="Ogura Y."/>
            <person name="Fujitani Y."/>
            <person name="Takami H."/>
            <person name="Hayashi T."/>
            <person name="Sahin N."/>
            <person name="Tani A."/>
        </authorList>
    </citation>
    <scope>NUCLEOTIDE SEQUENCE</scope>
    <source>
        <strain evidence="2">LMG 23639</strain>
    </source>
</reference>
<dbReference type="Pfam" id="PF07330">
    <property type="entry name" value="DUF1467"/>
    <property type="match status" value="1"/>
</dbReference>
<dbReference type="RefSeq" id="WP_238276005.1">
    <property type="nucleotide sequence ID" value="NZ_BPQR01000039.1"/>
</dbReference>
<sequence length="107" mass="11081">MLAVSRSTPATIGVIALVAALFVAVAVALFRVTVVGGFGLYFVIWWTLLFAILPLRNGAETDAERLVPGQDPGAPAAPRLREKALLTTVVAGVALIVALSVFPLAGL</sequence>
<evidence type="ECO:0000256" key="1">
    <source>
        <dbReference type="SAM" id="Phobius"/>
    </source>
</evidence>
<feature type="transmembrane region" description="Helical" evidence="1">
    <location>
        <begin position="84"/>
        <end position="105"/>
    </location>
</feature>
<evidence type="ECO:0008006" key="4">
    <source>
        <dbReference type="Google" id="ProtNLM"/>
    </source>
</evidence>